<dbReference type="InterPro" id="IPR036388">
    <property type="entry name" value="WH-like_DNA-bd_sf"/>
</dbReference>
<dbReference type="Gene3D" id="1.10.10.10">
    <property type="entry name" value="Winged helix-like DNA-binding domain superfamily/Winged helix DNA-binding domain"/>
    <property type="match status" value="1"/>
</dbReference>
<feature type="domain" description="Transcription regulator PadR N-terminal" evidence="1">
    <location>
        <begin position="22"/>
        <end position="95"/>
    </location>
</feature>
<dbReference type="PANTHER" id="PTHR43252:SF6">
    <property type="entry name" value="NEGATIVE TRANSCRIPTION REGULATOR PADR"/>
    <property type="match status" value="1"/>
</dbReference>
<accession>A0A378SKL0</accession>
<protein>
    <submittedName>
        <fullName evidence="2">PadR-like family transcriptional regulator</fullName>
    </submittedName>
</protein>
<dbReference type="RefSeq" id="WP_115326939.1">
    <property type="nucleotide sequence ID" value="NZ_JACKST010000028.1"/>
</dbReference>
<dbReference type="Pfam" id="PF03551">
    <property type="entry name" value="PadR"/>
    <property type="match status" value="1"/>
</dbReference>
<reference evidence="2 3" key="1">
    <citation type="submission" date="2018-06" db="EMBL/GenBank/DDBJ databases">
        <authorList>
            <consortium name="Pathogen Informatics"/>
            <person name="Doyle S."/>
        </authorList>
    </citation>
    <scope>NUCLEOTIDE SEQUENCE [LARGE SCALE GENOMIC DNA]</scope>
    <source>
        <strain evidence="2 3">NCTC10742</strain>
    </source>
</reference>
<dbReference type="InterPro" id="IPR036390">
    <property type="entry name" value="WH_DNA-bd_sf"/>
</dbReference>
<dbReference type="AlphaFoldDB" id="A0A378SKL0"/>
<organism evidence="2 3">
    <name type="scientific">Mycolicibacterium gilvum</name>
    <dbReference type="NCBI Taxonomy" id="1804"/>
    <lineage>
        <taxon>Bacteria</taxon>
        <taxon>Bacillati</taxon>
        <taxon>Actinomycetota</taxon>
        <taxon>Actinomycetes</taxon>
        <taxon>Mycobacteriales</taxon>
        <taxon>Mycobacteriaceae</taxon>
        <taxon>Mycolicibacterium</taxon>
    </lineage>
</organism>
<name>A0A378SKL0_9MYCO</name>
<dbReference type="PANTHER" id="PTHR43252">
    <property type="entry name" value="TRANSCRIPTIONAL REGULATOR YQJI"/>
    <property type="match status" value="1"/>
</dbReference>
<evidence type="ECO:0000313" key="3">
    <source>
        <dbReference type="Proteomes" id="UP000254291"/>
    </source>
</evidence>
<evidence type="ECO:0000313" key="2">
    <source>
        <dbReference type="EMBL" id="STZ42394.1"/>
    </source>
</evidence>
<evidence type="ECO:0000259" key="1">
    <source>
        <dbReference type="Pfam" id="PF03551"/>
    </source>
</evidence>
<gene>
    <name evidence="2" type="ORF">NCTC10742_01606</name>
</gene>
<sequence>MTDSADSGSGRKPGLAATSYALLGLLSYEQELSGYDIRKWIGWTMRFYYGSPAYSQIYSELKKLESLGLVTSRVESTGGARSRRLYKIAPAGLDEVIRWANDEPFDPPSLKHGPLLRMTFGHLSTPARLKELLNEHIAYADEMEREAAKDARLAGADPSWAYARVALRWAERYYANERELALQMIKDLDEAEAEFPRAARGDQAAVAWPEPAYWYEVEQRAQSEADS</sequence>
<dbReference type="SUPFAM" id="SSF46785">
    <property type="entry name" value="Winged helix' DNA-binding domain"/>
    <property type="match status" value="1"/>
</dbReference>
<dbReference type="Proteomes" id="UP000254291">
    <property type="component" value="Unassembled WGS sequence"/>
</dbReference>
<dbReference type="EMBL" id="UGQM01000001">
    <property type="protein sequence ID" value="STZ42394.1"/>
    <property type="molecule type" value="Genomic_DNA"/>
</dbReference>
<proteinExistence type="predicted"/>
<dbReference type="InterPro" id="IPR005149">
    <property type="entry name" value="Tscrpt_reg_PadR_N"/>
</dbReference>